<organism evidence="2 3">
    <name type="scientific">Cercophora newfieldiana</name>
    <dbReference type="NCBI Taxonomy" id="92897"/>
    <lineage>
        <taxon>Eukaryota</taxon>
        <taxon>Fungi</taxon>
        <taxon>Dikarya</taxon>
        <taxon>Ascomycota</taxon>
        <taxon>Pezizomycotina</taxon>
        <taxon>Sordariomycetes</taxon>
        <taxon>Sordariomycetidae</taxon>
        <taxon>Sordariales</taxon>
        <taxon>Lasiosphaeriaceae</taxon>
        <taxon>Cercophora</taxon>
    </lineage>
</organism>
<feature type="chain" id="PRO_5041334987" evidence="1">
    <location>
        <begin position="20"/>
        <end position="110"/>
    </location>
</feature>
<reference evidence="2" key="1">
    <citation type="submission" date="2023-06" db="EMBL/GenBank/DDBJ databases">
        <title>Genome-scale phylogeny and comparative genomics of the fungal order Sordariales.</title>
        <authorList>
            <consortium name="Lawrence Berkeley National Laboratory"/>
            <person name="Hensen N."/>
            <person name="Bonometti L."/>
            <person name="Westerberg I."/>
            <person name="Brannstrom I.O."/>
            <person name="Guillou S."/>
            <person name="Cros-Aarteil S."/>
            <person name="Calhoun S."/>
            <person name="Haridas S."/>
            <person name="Kuo A."/>
            <person name="Mondo S."/>
            <person name="Pangilinan J."/>
            <person name="Riley R."/>
            <person name="Labutti K."/>
            <person name="Andreopoulos B."/>
            <person name="Lipzen A."/>
            <person name="Chen C."/>
            <person name="Yanf M."/>
            <person name="Daum C."/>
            <person name="Ng V."/>
            <person name="Clum A."/>
            <person name="Steindorff A."/>
            <person name="Ohm R."/>
            <person name="Martin F."/>
            <person name="Silar P."/>
            <person name="Natvig D."/>
            <person name="Lalanne C."/>
            <person name="Gautier V."/>
            <person name="Ament-Velasquez S.L."/>
            <person name="Kruys A."/>
            <person name="Hutchinson M.I."/>
            <person name="Powell A.J."/>
            <person name="Barry K."/>
            <person name="Miller A.N."/>
            <person name="Grigoriev I.V."/>
            <person name="Debuchy R."/>
            <person name="Gladieux P."/>
            <person name="Thoren M.H."/>
            <person name="Johannesson H."/>
        </authorList>
    </citation>
    <scope>NUCLEOTIDE SEQUENCE</scope>
    <source>
        <strain evidence="2">SMH2532-1</strain>
    </source>
</reference>
<evidence type="ECO:0000256" key="1">
    <source>
        <dbReference type="SAM" id="SignalP"/>
    </source>
</evidence>
<feature type="signal peptide" evidence="1">
    <location>
        <begin position="1"/>
        <end position="19"/>
    </location>
</feature>
<evidence type="ECO:0000313" key="3">
    <source>
        <dbReference type="Proteomes" id="UP001174936"/>
    </source>
</evidence>
<protein>
    <submittedName>
        <fullName evidence="2">Uncharacterized protein</fullName>
    </submittedName>
</protein>
<dbReference type="AlphaFoldDB" id="A0AA40D2C7"/>
<evidence type="ECO:0000313" key="2">
    <source>
        <dbReference type="EMBL" id="KAK0658013.1"/>
    </source>
</evidence>
<proteinExistence type="predicted"/>
<name>A0AA40D2C7_9PEZI</name>
<keyword evidence="1" id="KW-0732">Signal</keyword>
<accession>A0AA40D2C7</accession>
<comment type="caution">
    <text evidence="2">The sequence shown here is derived from an EMBL/GenBank/DDBJ whole genome shotgun (WGS) entry which is preliminary data.</text>
</comment>
<dbReference type="Proteomes" id="UP001174936">
    <property type="component" value="Unassembled WGS sequence"/>
</dbReference>
<dbReference type="EMBL" id="JAULSV010000001">
    <property type="protein sequence ID" value="KAK0658013.1"/>
    <property type="molecule type" value="Genomic_DNA"/>
</dbReference>
<gene>
    <name evidence="2" type="ORF">B0T16DRAFT_502975</name>
</gene>
<sequence>MRVTTLATTGAFLLGAALAVPAPAPAVQQTDQLQKRYIPVVCEFLCTVACATGPIDCILCAARCIAVTADGGEEVDVSALSKASGLSEEEVAKIDADVKAGLDARAIGTA</sequence>
<keyword evidence="3" id="KW-1185">Reference proteome</keyword>